<organism evidence="1 2">
    <name type="scientific">Taklimakanibacter albus</name>
    <dbReference type="NCBI Taxonomy" id="2800327"/>
    <lineage>
        <taxon>Bacteria</taxon>
        <taxon>Pseudomonadati</taxon>
        <taxon>Pseudomonadota</taxon>
        <taxon>Alphaproteobacteria</taxon>
        <taxon>Hyphomicrobiales</taxon>
        <taxon>Aestuariivirgaceae</taxon>
        <taxon>Taklimakanibacter</taxon>
    </lineage>
</organism>
<gene>
    <name evidence="1" type="ORF">JHL16_00250</name>
</gene>
<dbReference type="Proteomes" id="UP000616151">
    <property type="component" value="Unassembled WGS sequence"/>
</dbReference>
<evidence type="ECO:0000313" key="1">
    <source>
        <dbReference type="EMBL" id="MBK1864767.1"/>
    </source>
</evidence>
<reference evidence="1" key="1">
    <citation type="submission" date="2021-01" db="EMBL/GenBank/DDBJ databases">
        <authorList>
            <person name="Sun Q."/>
        </authorList>
    </citation>
    <scope>NUCLEOTIDE SEQUENCE</scope>
    <source>
        <strain evidence="1">YIM B02566</strain>
    </source>
</reference>
<protein>
    <submittedName>
        <fullName evidence="1">Smr/MutS family protein</fullName>
    </submittedName>
</protein>
<proteinExistence type="predicted"/>
<sequence>MTRKLPPDYALWEDVARTVKPLHKARAKKKAPPKAEPPAPAVKAKSKSAEPAKPIARPPAHRHEPPPITGLDRRQERRMTRGQVEIEARIDLHGTGIERSHERLLNFLVDSRAQGLRLVLVITGKGASPFARHTLHGSDTYHAPERQGRLRRLAPEWFHEPRFRQHIAGFQPAHPRHGGGGAYYVKLRKKEKGMR</sequence>
<keyword evidence="2" id="KW-1185">Reference proteome</keyword>
<evidence type="ECO:0000313" key="2">
    <source>
        <dbReference type="Proteomes" id="UP000616151"/>
    </source>
</evidence>
<name>A0ACC5QWM2_9HYPH</name>
<dbReference type="EMBL" id="JAENHL010000003">
    <property type="protein sequence ID" value="MBK1864767.1"/>
    <property type="molecule type" value="Genomic_DNA"/>
</dbReference>
<comment type="caution">
    <text evidence="1">The sequence shown here is derived from an EMBL/GenBank/DDBJ whole genome shotgun (WGS) entry which is preliminary data.</text>
</comment>
<accession>A0ACC5QWM2</accession>